<feature type="domain" description="PLD phosphodiesterase" evidence="2">
    <location>
        <begin position="192"/>
        <end position="214"/>
    </location>
</feature>
<proteinExistence type="predicted"/>
<feature type="domain" description="PLD phosphodiesterase" evidence="2">
    <location>
        <begin position="465"/>
        <end position="492"/>
    </location>
</feature>
<dbReference type="RefSeq" id="WP_275811267.1">
    <property type="nucleotide sequence ID" value="NZ_BAAANM010000018.1"/>
</dbReference>
<organism evidence="3 4">
    <name type="scientific">Streptantibioticus ferralitis</name>
    <dbReference type="NCBI Taxonomy" id="236510"/>
    <lineage>
        <taxon>Bacteria</taxon>
        <taxon>Bacillati</taxon>
        <taxon>Actinomycetota</taxon>
        <taxon>Actinomycetes</taxon>
        <taxon>Kitasatosporales</taxon>
        <taxon>Streptomycetaceae</taxon>
        <taxon>Streptantibioticus</taxon>
    </lineage>
</organism>
<evidence type="ECO:0000259" key="2">
    <source>
        <dbReference type="PROSITE" id="PS50035"/>
    </source>
</evidence>
<keyword evidence="4" id="KW-1185">Reference proteome</keyword>
<evidence type="ECO:0000256" key="1">
    <source>
        <dbReference type="SAM" id="SignalP"/>
    </source>
</evidence>
<dbReference type="PANTHER" id="PTHR21248:SF22">
    <property type="entry name" value="PHOSPHOLIPASE D"/>
    <property type="match status" value="1"/>
</dbReference>
<dbReference type="CDD" id="cd09109">
    <property type="entry name" value="PLDc_PMFPLD_like_2"/>
    <property type="match status" value="1"/>
</dbReference>
<dbReference type="Pfam" id="PF13091">
    <property type="entry name" value="PLDc_2"/>
    <property type="match status" value="1"/>
</dbReference>
<name>A0ABT5YYN3_9ACTN</name>
<sequence>MLRPRPRPRRLLPCAAATAVFAALPAAPAYADSTTRHLDAVERTLREVSPGLEGQVWQRTSGNSLDAPAGDPGGWLLQTPGCWGDAGCADRVGTRRLLAKMTENIARAQRTVDISSLAPLPNGAFQEAIVSGLKASVAAGHKPRVRVLVGAAPVYHLNVIPELYKAQLLGKLGKAASGITLNVASTTASKTSFSWNHTKLIVVDGQTVITGGINDWKDDYIDTAHPVSDVDLALRGPAARTAGKYLDTLWTWTCRNSGNPNAVWLASSNGVACMPTLEQDAKLAPVKAEGDVPVIAVGGLGVGIKVSDPASAFRPSLPTASDTRCGIGVHDNTNADRDYDTVNPEESALRSLIGSARSRVEISQQDLNGTCPPLPRYDIRLYDTLAAKLAAGVKVRIVLSDPANRGLVGSGGYSQIRSLSEISDTLRERLVRRTGDRRSAAATMCANLQLASFRSAPTANWADGHPYALHHKVVSVDDSAFYIGSKNLYPSWLQDFGYIVESPAAARQLRTQLLDPEWTYSRQTAAVDYTRGTCPR</sequence>
<dbReference type="InterPro" id="IPR025202">
    <property type="entry name" value="PLD-like_dom"/>
</dbReference>
<evidence type="ECO:0000313" key="3">
    <source>
        <dbReference type="EMBL" id="MDF2255900.1"/>
    </source>
</evidence>
<comment type="caution">
    <text evidence="3">The sequence shown here is derived from an EMBL/GenBank/DDBJ whole genome shotgun (WGS) entry which is preliminary data.</text>
</comment>
<dbReference type="EMBL" id="JARHTQ010000005">
    <property type="protein sequence ID" value="MDF2255900.1"/>
    <property type="molecule type" value="Genomic_DNA"/>
</dbReference>
<protein>
    <submittedName>
        <fullName evidence="3">Phospholipase D-like domain-containing protein</fullName>
    </submittedName>
</protein>
<dbReference type="PROSITE" id="PS50035">
    <property type="entry name" value="PLD"/>
    <property type="match status" value="2"/>
</dbReference>
<dbReference type="CDD" id="cd09108">
    <property type="entry name" value="PLDc_PMFPLD_like_1"/>
    <property type="match status" value="1"/>
</dbReference>
<feature type="signal peptide" evidence="1">
    <location>
        <begin position="1"/>
        <end position="31"/>
    </location>
</feature>
<keyword evidence="1" id="KW-0732">Signal</keyword>
<feature type="chain" id="PRO_5046430073" evidence="1">
    <location>
        <begin position="32"/>
        <end position="536"/>
    </location>
</feature>
<gene>
    <name evidence="3" type="ORF">P2L57_09215</name>
</gene>
<dbReference type="Proteomes" id="UP001220022">
    <property type="component" value="Unassembled WGS sequence"/>
</dbReference>
<dbReference type="SUPFAM" id="SSF56024">
    <property type="entry name" value="Phospholipase D/nuclease"/>
    <property type="match status" value="2"/>
</dbReference>
<evidence type="ECO:0000313" key="4">
    <source>
        <dbReference type="Proteomes" id="UP001220022"/>
    </source>
</evidence>
<reference evidence="3 4" key="1">
    <citation type="submission" date="2023-03" db="EMBL/GenBank/DDBJ databases">
        <title>Draft genome sequence of type strain Streptomyces ferralitis JCM 14344.</title>
        <authorList>
            <person name="Klaysubun C."/>
            <person name="Duangmal K."/>
        </authorList>
    </citation>
    <scope>NUCLEOTIDE SEQUENCE [LARGE SCALE GENOMIC DNA]</scope>
    <source>
        <strain evidence="3 4">JCM 14344</strain>
    </source>
</reference>
<dbReference type="Gene3D" id="3.30.870.10">
    <property type="entry name" value="Endonuclease Chain A"/>
    <property type="match status" value="2"/>
</dbReference>
<dbReference type="PANTHER" id="PTHR21248">
    <property type="entry name" value="CARDIOLIPIN SYNTHASE"/>
    <property type="match status" value="1"/>
</dbReference>
<dbReference type="SMART" id="SM00155">
    <property type="entry name" value="PLDc"/>
    <property type="match status" value="2"/>
</dbReference>
<dbReference type="InterPro" id="IPR001736">
    <property type="entry name" value="PLipase_D/transphosphatidylase"/>
</dbReference>
<accession>A0ABT5YYN3</accession>